<dbReference type="eggNOG" id="ENOG502THEH">
    <property type="taxonomic scope" value="Eukaryota"/>
</dbReference>
<dbReference type="Proteomes" id="UP000008281">
    <property type="component" value="Unassembled WGS sequence"/>
</dbReference>
<dbReference type="EMBL" id="DS268926">
    <property type="protein sequence ID" value="EFP05278.1"/>
    <property type="molecule type" value="Genomic_DNA"/>
</dbReference>
<gene>
    <name evidence="1" type="ORF">CRE_29241</name>
</gene>
<evidence type="ECO:0000313" key="2">
    <source>
        <dbReference type="Proteomes" id="UP000008281"/>
    </source>
</evidence>
<organism evidence="2">
    <name type="scientific">Caenorhabditis remanei</name>
    <name type="common">Caenorhabditis vulgaris</name>
    <dbReference type="NCBI Taxonomy" id="31234"/>
    <lineage>
        <taxon>Eukaryota</taxon>
        <taxon>Metazoa</taxon>
        <taxon>Ecdysozoa</taxon>
        <taxon>Nematoda</taxon>
        <taxon>Chromadorea</taxon>
        <taxon>Rhabditida</taxon>
        <taxon>Rhabditina</taxon>
        <taxon>Rhabditomorpha</taxon>
        <taxon>Rhabditoidea</taxon>
        <taxon>Rhabditidae</taxon>
        <taxon>Peloderinae</taxon>
        <taxon>Caenorhabditis</taxon>
    </lineage>
</organism>
<dbReference type="FunCoup" id="E3NLR4">
    <property type="interactions" value="1815"/>
</dbReference>
<proteinExistence type="predicted"/>
<protein>
    <submittedName>
        <fullName evidence="1">Uncharacterized protein</fullName>
    </submittedName>
</protein>
<sequence length="229" mass="26525">MKTPAIFILFFPLLALSELHGYEDQRALTPVEYRDQFDWIVDDLSVTEEETNRKLIVLATHFHEEHTFRRGLLANKAVENQLYKSFLEATQRIKTAKYKAQKILANRTQSAQVQYDAAVYLDKKFPLEMSVLLNICKTMGYKNTKSVIASSLKDAPKTKKLAEDLEKYTVEAHEQGYLIAQMLNDLPFVSRKSRMEERKKLVERFPKAMVVYEFVMKSLTTKMTSVLDG</sequence>
<evidence type="ECO:0000313" key="1">
    <source>
        <dbReference type="EMBL" id="EFP05278.1"/>
    </source>
</evidence>
<dbReference type="OrthoDB" id="5797264at2759"/>
<accession>E3NLR4</accession>
<name>E3NLR4_CAERE</name>
<reference evidence="1" key="1">
    <citation type="submission" date="2007-07" db="EMBL/GenBank/DDBJ databases">
        <title>PCAP assembly of the Caenorhabditis remanei genome.</title>
        <authorList>
            <consortium name="The Caenorhabditis remanei Sequencing Consortium"/>
            <person name="Wilson R.K."/>
        </authorList>
    </citation>
    <scope>NUCLEOTIDE SEQUENCE [LARGE SCALE GENOMIC DNA]</scope>
    <source>
        <strain evidence="1">PB4641</strain>
    </source>
</reference>
<dbReference type="HOGENOM" id="CLU_1134454_0_0_1"/>
<dbReference type="OMA" id="FHEEHTF"/>
<keyword evidence="2" id="KW-1185">Reference proteome</keyword>
<dbReference type="AlphaFoldDB" id="E3NLR4"/>